<evidence type="ECO:0000259" key="2">
    <source>
        <dbReference type="Pfam" id="PF26610"/>
    </source>
</evidence>
<evidence type="ECO:0000256" key="1">
    <source>
        <dbReference type="SAM" id="Phobius"/>
    </source>
</evidence>
<organism evidence="3">
    <name type="scientific">Salmonella enterica subsp. houtenae serovar 1,40:z4,z32:-</name>
    <dbReference type="NCBI Taxonomy" id="1967604"/>
    <lineage>
        <taxon>Bacteria</taxon>
        <taxon>Pseudomonadati</taxon>
        <taxon>Pseudomonadota</taxon>
        <taxon>Gammaproteobacteria</taxon>
        <taxon>Enterobacterales</taxon>
        <taxon>Enterobacteriaceae</taxon>
        <taxon>Salmonella</taxon>
    </lineage>
</organism>
<accession>A0A730WWW2</accession>
<keyword evidence="1" id="KW-1133">Transmembrane helix</keyword>
<keyword evidence="1" id="KW-0812">Transmembrane</keyword>
<dbReference type="Pfam" id="PF26610">
    <property type="entry name" value="YbbD_head"/>
    <property type="match status" value="1"/>
</dbReference>
<feature type="transmembrane region" description="Helical" evidence="1">
    <location>
        <begin position="12"/>
        <end position="31"/>
    </location>
</feature>
<dbReference type="EMBL" id="DAARWD010000031">
    <property type="protein sequence ID" value="HAE4191242.1"/>
    <property type="molecule type" value="Genomic_DNA"/>
</dbReference>
<sequence length="164" mass="19227">MPIISSRILRVMMFFLFIIALIFLCIYIYLYSHKDDGIIRNHYSNYMDIPENDGVHTWLPDFFPSTAKNISIYTNIEGNYFYSYFYLIGDDDVEFRKSLAIMATQRIKDMLSKNDNSIKNVWCKYGEISGEGSRKNLYFIGEINAGHYYITHIRTTGSKDCVSR</sequence>
<keyword evidence="1" id="KW-0472">Membrane</keyword>
<reference evidence="3" key="1">
    <citation type="journal article" date="2018" name="Genome Biol.">
        <title>SKESA: strategic k-mer extension for scrupulous assemblies.</title>
        <authorList>
            <person name="Souvorov A."/>
            <person name="Agarwala R."/>
            <person name="Lipman D.J."/>
        </authorList>
    </citation>
    <scope>NUCLEOTIDE SEQUENCE</scope>
    <source>
        <strain evidence="3">23-88</strain>
    </source>
</reference>
<evidence type="ECO:0000313" key="3">
    <source>
        <dbReference type="EMBL" id="HAE4191242.1"/>
    </source>
</evidence>
<reference evidence="3" key="2">
    <citation type="submission" date="2018-07" db="EMBL/GenBank/DDBJ databases">
        <authorList>
            <consortium name="NCBI Pathogen Detection Project"/>
        </authorList>
    </citation>
    <scope>NUCLEOTIDE SEQUENCE</scope>
    <source>
        <strain evidence="3">23-88</strain>
    </source>
</reference>
<protein>
    <recommendedName>
        <fullName evidence="2">YbbD head domain-containing protein</fullName>
    </recommendedName>
</protein>
<dbReference type="InterPro" id="IPR058827">
    <property type="entry name" value="YbbD_head"/>
</dbReference>
<dbReference type="AlphaFoldDB" id="A0A730WWW2"/>
<comment type="caution">
    <text evidence="3">The sequence shown here is derived from an EMBL/GenBank/DDBJ whole genome shotgun (WGS) entry which is preliminary data.</text>
</comment>
<gene>
    <name evidence="3" type="ORF">GND90_004298</name>
</gene>
<name>A0A730WWW2_SALHO</name>
<feature type="domain" description="YbbD head" evidence="2">
    <location>
        <begin position="39"/>
        <end position="85"/>
    </location>
</feature>
<proteinExistence type="predicted"/>